<evidence type="ECO:0000313" key="1">
    <source>
        <dbReference type="EMBL" id="ROO90056.1"/>
    </source>
</evidence>
<accession>A0A3N1D987</accession>
<dbReference type="Proteomes" id="UP000272400">
    <property type="component" value="Unassembled WGS sequence"/>
</dbReference>
<organism evidence="1 2">
    <name type="scientific">Actinocorallia herbida</name>
    <dbReference type="NCBI Taxonomy" id="58109"/>
    <lineage>
        <taxon>Bacteria</taxon>
        <taxon>Bacillati</taxon>
        <taxon>Actinomycetota</taxon>
        <taxon>Actinomycetes</taxon>
        <taxon>Streptosporangiales</taxon>
        <taxon>Thermomonosporaceae</taxon>
        <taxon>Actinocorallia</taxon>
    </lineage>
</organism>
<dbReference type="EMBL" id="RJKE01000001">
    <property type="protein sequence ID" value="ROO90056.1"/>
    <property type="molecule type" value="Genomic_DNA"/>
</dbReference>
<dbReference type="Pfam" id="PF20471">
    <property type="entry name" value="DUF6716"/>
    <property type="match status" value="1"/>
</dbReference>
<name>A0A3N1D987_9ACTN</name>
<protein>
    <submittedName>
        <fullName evidence="1">Uncharacterized protein</fullName>
    </submittedName>
</protein>
<dbReference type="RefSeq" id="WP_123669064.1">
    <property type="nucleotide sequence ID" value="NZ_RJKE01000001.1"/>
</dbReference>
<dbReference type="SUPFAM" id="SSF53756">
    <property type="entry name" value="UDP-Glycosyltransferase/glycogen phosphorylase"/>
    <property type="match status" value="1"/>
</dbReference>
<dbReference type="InterPro" id="IPR046561">
    <property type="entry name" value="DUF6716"/>
</dbReference>
<gene>
    <name evidence="1" type="ORF">EDD29_7769</name>
</gene>
<dbReference type="AlphaFoldDB" id="A0A3N1D987"/>
<keyword evidence="2" id="KW-1185">Reference proteome</keyword>
<evidence type="ECO:0000313" key="2">
    <source>
        <dbReference type="Proteomes" id="UP000272400"/>
    </source>
</evidence>
<reference evidence="1 2" key="1">
    <citation type="submission" date="2018-11" db="EMBL/GenBank/DDBJ databases">
        <title>Sequencing the genomes of 1000 actinobacteria strains.</title>
        <authorList>
            <person name="Klenk H.-P."/>
        </authorList>
    </citation>
    <scope>NUCLEOTIDE SEQUENCE [LARGE SCALE GENOMIC DNA]</scope>
    <source>
        <strain evidence="1 2">DSM 44254</strain>
    </source>
</reference>
<comment type="caution">
    <text evidence="1">The sequence shown here is derived from an EMBL/GenBank/DDBJ whole genome shotgun (WGS) entry which is preliminary data.</text>
</comment>
<sequence length="386" mass="41652">MRVLAVADSDSYLKWGAALLRGLPGEHRLVVVRSPITPSAEQRAAAVSGSGYDLPPVVSARQYRALLRSLDPDAVLLCCTGPVVRALAPAVSRGRRRVLVTGLPGISVPATQRAWELRASADLFVVHSGREVAEFSAIGRALGLPGRVVRATLPFLGNLPEAGAPDRVVFATQAKVPAERADREAVLHALAALALGRPDLRVVVKLRALPGEEQTHRELLHYAELWPDLPYDRDLLEFDAGPMRSHLQSAAGFVTVSSTAALEAIASGVPLLVLEDFGVSAEMINLVFEGSGVLGTLDELARGAFKKPDPRWCRENYFHPASEDDWADALDDLVATADGLPPRPRAAGGRKERLRARLRVELPPPAYLALMRVRRALRVPRVPRGG</sequence>
<proteinExistence type="predicted"/>
<dbReference type="OrthoDB" id="8441777at2"/>